<evidence type="ECO:0000313" key="4">
    <source>
        <dbReference type="Proteomes" id="UP000185003"/>
    </source>
</evidence>
<dbReference type="AlphaFoldDB" id="A0A1N6GDE7"/>
<organism evidence="3 4">
    <name type="scientific">Chitinophaga niabensis</name>
    <dbReference type="NCBI Taxonomy" id="536979"/>
    <lineage>
        <taxon>Bacteria</taxon>
        <taxon>Pseudomonadati</taxon>
        <taxon>Bacteroidota</taxon>
        <taxon>Chitinophagia</taxon>
        <taxon>Chitinophagales</taxon>
        <taxon>Chitinophagaceae</taxon>
        <taxon>Chitinophaga</taxon>
    </lineage>
</organism>
<evidence type="ECO:0000313" key="3">
    <source>
        <dbReference type="EMBL" id="SIO05521.1"/>
    </source>
</evidence>
<feature type="chain" id="PRO_5012387652" description="Alpha-galactosidase" evidence="2">
    <location>
        <begin position="22"/>
        <end position="938"/>
    </location>
</feature>
<protein>
    <recommendedName>
        <fullName evidence="5">Alpha-galactosidase</fullName>
    </recommendedName>
</protein>
<keyword evidence="4" id="KW-1185">Reference proteome</keyword>
<dbReference type="Gene3D" id="2.70.98.60">
    <property type="entry name" value="alpha-galactosidase from lactobacil brevis"/>
    <property type="match status" value="1"/>
</dbReference>
<evidence type="ECO:0000256" key="2">
    <source>
        <dbReference type="SAM" id="SignalP"/>
    </source>
</evidence>
<dbReference type="EMBL" id="FSRA01000001">
    <property type="protein sequence ID" value="SIO05521.1"/>
    <property type="molecule type" value="Genomic_DNA"/>
</dbReference>
<evidence type="ECO:0008006" key="5">
    <source>
        <dbReference type="Google" id="ProtNLM"/>
    </source>
</evidence>
<feature type="signal peptide" evidence="2">
    <location>
        <begin position="1"/>
        <end position="21"/>
    </location>
</feature>
<sequence length="938" mass="104552">MKGNLIRTTLALLVTASTVKAQSISVAGLPLYDKAALQSKEDWLLATTARKSAIYRTPEGYMALSNGLITRTFTLTPNGATIGLDNLVTNEALVRAVSPEAVLWINGHEIKAGGLTGQPIGNYLLPKWVPDMKADPLSLKLRSYTTAPIKARFEWNRRTAWSPQQLPWPPKGMEVTFTYQADATIMSSLSSDISRKVLFTDNFLSLSPKWDIIKGAASQHASFQNEGKAGEMQTAANSVLFAEQPLSPETKVIICKLNSGTDESNGYGAGIALQFPDGKSSKFHLAPGAKRFRVFHDSKSANFEGYDPGKSYFLRILFLPGRMACSVSEDGKTYTTLTELPVTSQPTHVRIGKTDPQGGRSERGEAGTKGRSKIEAVLILGAPEAVQQDLQFLSGLTVKVHYEIYDGIPLLSKWVSVTNNSKEQIIINNIKSEQLAVTEAESAVEHKQRWEMPPILAESDFAFGSMSSNAAQNACVDWQTDPSYTTQVNYNLKTPTVLVCMPKTGMGQEVATGASTESARIWELIFDSYDRERRGLSQKKLYRTIAPWVTENPIIMHVSSAADEPVKSAIDQSAEVGFEMVIMTFGSGFNIEDTTQQNLQRMKQLKQYAASKGVALGGYSLLASRSINKENDVVMPEGMKPAFGNSPCLQSEWAQSYFRKLYNFYEKTGQDLLEHDGSYPGDVCASTTHPGHRDLEDSRWKQYKTIQQFYQWCRGKGIYLNIPDWYFLSGGTKVAMGYRETNWSLPREQQEIIERQNIYDGTWEKTPSMGWMFVPLVQYHGGGAAATIEPLKEHLPHYEQRLANLFGAGVQACYRGPRLYDAPETKVLVKKWVDFYKKYRRVLDGDLIHLRRPDGRDYDGILHVDPQGKDKGLIMLYNPLTEPITRNIEVDLYYTGLKNQASIMGENGAAKKVTLKGTKLNLQVTIPANSQQWFVLRQ</sequence>
<proteinExistence type="predicted"/>
<reference evidence="3 4" key="1">
    <citation type="submission" date="2016-11" db="EMBL/GenBank/DDBJ databases">
        <authorList>
            <person name="Jaros S."/>
            <person name="Januszkiewicz K."/>
            <person name="Wedrychowicz H."/>
        </authorList>
    </citation>
    <scope>NUCLEOTIDE SEQUENCE [LARGE SCALE GENOMIC DNA]</scope>
    <source>
        <strain evidence="3 4">DSM 24787</strain>
    </source>
</reference>
<keyword evidence="2" id="KW-0732">Signal</keyword>
<evidence type="ECO:0000256" key="1">
    <source>
        <dbReference type="SAM" id="MobiDB-lite"/>
    </source>
</evidence>
<name>A0A1N6GDE7_9BACT</name>
<dbReference type="InterPro" id="IPR038417">
    <property type="entry name" value="Alpga-gal_N_sf"/>
</dbReference>
<dbReference type="STRING" id="536979.SAMN04488055_2712"/>
<gene>
    <name evidence="3" type="ORF">SAMN04488055_2712</name>
</gene>
<accession>A0A1N6GDE7</accession>
<feature type="region of interest" description="Disordered" evidence="1">
    <location>
        <begin position="348"/>
        <end position="368"/>
    </location>
</feature>
<dbReference type="Proteomes" id="UP000185003">
    <property type="component" value="Unassembled WGS sequence"/>
</dbReference>